<dbReference type="InterPro" id="IPR012338">
    <property type="entry name" value="Beta-lactam/transpept-like"/>
</dbReference>
<accession>A0A9W8ZQV5</accession>
<evidence type="ECO:0000256" key="1">
    <source>
        <dbReference type="ARBA" id="ARBA00038473"/>
    </source>
</evidence>
<evidence type="ECO:0000313" key="5">
    <source>
        <dbReference type="Proteomes" id="UP001150238"/>
    </source>
</evidence>
<dbReference type="Gene3D" id="3.40.710.10">
    <property type="entry name" value="DD-peptidase/beta-lactamase superfamily"/>
    <property type="match status" value="1"/>
</dbReference>
<dbReference type="Proteomes" id="UP001150238">
    <property type="component" value="Unassembled WGS sequence"/>
</dbReference>
<evidence type="ECO:0000313" key="4">
    <source>
        <dbReference type="EMBL" id="KAJ4464454.1"/>
    </source>
</evidence>
<dbReference type="AlphaFoldDB" id="A0A9W8ZQV5"/>
<reference evidence="4" key="1">
    <citation type="submission" date="2022-08" db="EMBL/GenBank/DDBJ databases">
        <authorList>
            <consortium name="DOE Joint Genome Institute"/>
            <person name="Min B."/>
            <person name="Riley R."/>
            <person name="Sierra-Patev S."/>
            <person name="Naranjo-Ortiz M."/>
            <person name="Looney B."/>
            <person name="Konkel Z."/>
            <person name="Slot J.C."/>
            <person name="Sakamoto Y."/>
            <person name="Steenwyk J.L."/>
            <person name="Rokas A."/>
            <person name="Carro J."/>
            <person name="Camarero S."/>
            <person name="Ferreira P."/>
            <person name="Molpeceres G."/>
            <person name="Ruiz-Duenas F.J."/>
            <person name="Serrano A."/>
            <person name="Henrissat B."/>
            <person name="Drula E."/>
            <person name="Hughes K.W."/>
            <person name="Mata J.L."/>
            <person name="Ishikawa N.K."/>
            <person name="Vargas-Isla R."/>
            <person name="Ushijima S."/>
            <person name="Smith C.A."/>
            <person name="Ahrendt S."/>
            <person name="Andreopoulos W."/>
            <person name="He G."/>
            <person name="Labutti K."/>
            <person name="Lipzen A."/>
            <person name="Ng V."/>
            <person name="Sandor L."/>
            <person name="Barry K."/>
            <person name="Martinez A.T."/>
            <person name="Xiao Y."/>
            <person name="Gibbons J.G."/>
            <person name="Terashima K."/>
            <person name="Hibbett D.S."/>
            <person name="Grigoriev I.V."/>
        </authorList>
    </citation>
    <scope>NUCLEOTIDE SEQUENCE</scope>
    <source>
        <strain evidence="4">Sp2 HRB7682 ss15</strain>
    </source>
</reference>
<feature type="domain" description="Beta-lactamase-related" evidence="3">
    <location>
        <begin position="83"/>
        <end position="432"/>
    </location>
</feature>
<comment type="similarity">
    <text evidence="1">Belongs to the beta-lactamase family.</text>
</comment>
<protein>
    <submittedName>
        <fullName evidence="4">Beta-lactamase/transpeptidase-like protein</fullName>
    </submittedName>
</protein>
<name>A0A9W8ZQV5_9AGAR</name>
<gene>
    <name evidence="4" type="ORF">C8J55DRAFT_493919</name>
</gene>
<dbReference type="SUPFAM" id="SSF56601">
    <property type="entry name" value="beta-lactamase/transpeptidase-like"/>
    <property type="match status" value="1"/>
</dbReference>
<dbReference type="InterPro" id="IPR001466">
    <property type="entry name" value="Beta-lactam-related"/>
</dbReference>
<dbReference type="InterPro" id="IPR051478">
    <property type="entry name" value="Beta-lactamase-like_AB/R"/>
</dbReference>
<dbReference type="PANTHER" id="PTHR22935">
    <property type="entry name" value="PENICILLIN-BINDING PROTEIN"/>
    <property type="match status" value="1"/>
</dbReference>
<dbReference type="PANTHER" id="PTHR22935:SF95">
    <property type="entry name" value="BETA-LACTAMASE-LIKE 1-RELATED"/>
    <property type="match status" value="1"/>
</dbReference>
<dbReference type="Pfam" id="PF00144">
    <property type="entry name" value="Beta-lactamase"/>
    <property type="match status" value="1"/>
</dbReference>
<feature type="chain" id="PRO_5040835089" evidence="2">
    <location>
        <begin position="24"/>
        <end position="575"/>
    </location>
</feature>
<dbReference type="EMBL" id="JANVFS010000059">
    <property type="protein sequence ID" value="KAJ4464454.1"/>
    <property type="molecule type" value="Genomic_DNA"/>
</dbReference>
<feature type="signal peptide" evidence="2">
    <location>
        <begin position="1"/>
        <end position="23"/>
    </location>
</feature>
<comment type="caution">
    <text evidence="4">The sequence shown here is derived from an EMBL/GenBank/DDBJ whole genome shotgun (WGS) entry which is preliminary data.</text>
</comment>
<keyword evidence="2" id="KW-0732">Signal</keyword>
<organism evidence="4 5">
    <name type="scientific">Lentinula lateritia</name>
    <dbReference type="NCBI Taxonomy" id="40482"/>
    <lineage>
        <taxon>Eukaryota</taxon>
        <taxon>Fungi</taxon>
        <taxon>Dikarya</taxon>
        <taxon>Basidiomycota</taxon>
        <taxon>Agaricomycotina</taxon>
        <taxon>Agaricomycetes</taxon>
        <taxon>Agaricomycetidae</taxon>
        <taxon>Agaricales</taxon>
        <taxon>Marasmiineae</taxon>
        <taxon>Omphalotaceae</taxon>
        <taxon>Lentinula</taxon>
    </lineage>
</organism>
<evidence type="ECO:0000256" key="2">
    <source>
        <dbReference type="SAM" id="SignalP"/>
    </source>
</evidence>
<evidence type="ECO:0000259" key="3">
    <source>
        <dbReference type="Pfam" id="PF00144"/>
    </source>
</evidence>
<reference evidence="4" key="2">
    <citation type="journal article" date="2023" name="Proc. Natl. Acad. Sci. U.S.A.">
        <title>A global phylogenomic analysis of the shiitake genus Lentinula.</title>
        <authorList>
            <person name="Sierra-Patev S."/>
            <person name="Min B."/>
            <person name="Naranjo-Ortiz M."/>
            <person name="Looney B."/>
            <person name="Konkel Z."/>
            <person name="Slot J.C."/>
            <person name="Sakamoto Y."/>
            <person name="Steenwyk J.L."/>
            <person name="Rokas A."/>
            <person name="Carro J."/>
            <person name="Camarero S."/>
            <person name="Ferreira P."/>
            <person name="Molpeceres G."/>
            <person name="Ruiz-Duenas F.J."/>
            <person name="Serrano A."/>
            <person name="Henrissat B."/>
            <person name="Drula E."/>
            <person name="Hughes K.W."/>
            <person name="Mata J.L."/>
            <person name="Ishikawa N.K."/>
            <person name="Vargas-Isla R."/>
            <person name="Ushijima S."/>
            <person name="Smith C.A."/>
            <person name="Donoghue J."/>
            <person name="Ahrendt S."/>
            <person name="Andreopoulos W."/>
            <person name="He G."/>
            <person name="LaButti K."/>
            <person name="Lipzen A."/>
            <person name="Ng V."/>
            <person name="Riley R."/>
            <person name="Sandor L."/>
            <person name="Barry K."/>
            <person name="Martinez A.T."/>
            <person name="Xiao Y."/>
            <person name="Gibbons J.G."/>
            <person name="Terashima K."/>
            <person name="Grigoriev I.V."/>
            <person name="Hibbett D."/>
        </authorList>
    </citation>
    <scope>NUCLEOTIDE SEQUENCE</scope>
    <source>
        <strain evidence="4">Sp2 HRB7682 ss15</strain>
    </source>
</reference>
<sequence length="575" mass="64142">MLPLRQSVLTVLLALLLGAYFKGNFINHSPPPNPDSSEHKTERFRCRPFLPKLLSPNTPIDQHKEIQLASHRLRSILVDRFSSGDIDSLSVAVVTPGGTLFEENYGMRRGNESKNSLPTDSHSAYRIASVTKLFTVLEGHILAQKHIISWDDPVSKYLPRFKYRNDTISKQHHENSPVTLLQLASHVSGLGRDWPPGDVANWPKDIVGAGPPPTNGLPFPSHESLYQSIEENFLVSPQFSWPVYSNTGIGLLGMALVAANRQVNGPKEPNLFSELVQRDIFDKIHMNDSHFLVSGQNKDMVVVPSLAPEVASSSKDQDFLDAMNPAAGQFSSLRDSAIFLRSLLSSGTQGSLLSKTTFNNWIHSAHAFEEDDWTETGFVWEIIKALDSNNRLRRIYWKLGAMAGYHAAIAIHPGTMYGVSVLLSGHYPDAGKIAYDVFEVFQPHLDTVLAELATSLYVGTWVKSDSNTTVAVAIDKGTLYVDRLVLNGTNIFTYFDPFSDRLALRSTEQLDEFRIDVGIPFYNGKRHMGCYPYWAGLDLWGQRNQAPLNVIYFSGDAQSRRLHVPSTGFTLERDI</sequence>
<proteinExistence type="inferred from homology"/>